<evidence type="ECO:0000259" key="1">
    <source>
        <dbReference type="Pfam" id="PF00535"/>
    </source>
</evidence>
<dbReference type="Pfam" id="PF00535">
    <property type="entry name" value="Glycos_transf_2"/>
    <property type="match status" value="1"/>
</dbReference>
<sequence>MVINHDYGDYVLDAVRSLTQQSVPFAEVVVVDDGSTDHSLAVLQTLPREVRLLRKANGGQLSAALTALAEVGADYVYFLDADDRALPDLVARVTPDLAGRPVKAQFQLQGVAADLTPTGSVFPTFPSGYDSARMREDNARLGFYVCPPTSGNVYRCDVLRGMPLRELDQWDFVDGVPAMVQPELGAVVSIPEPLAQYRVHDRNHSSWARPTVGQLEEETARFSHRWKEADAVLGIDVPFSAHAPAFVVERRLMTAALSGQPVSGHAIALVRRLWSSHLPFLHKVALSAWAVGFVPPVASWRRTSVDRRRSPSGRSRAMRTAIRLLRGFRSG</sequence>
<dbReference type="GO" id="GO:0016740">
    <property type="term" value="F:transferase activity"/>
    <property type="evidence" value="ECO:0007669"/>
    <property type="project" value="UniProtKB-KW"/>
</dbReference>
<dbReference type="RefSeq" id="WP_170861203.1">
    <property type="nucleotide sequence ID" value="NZ_FOEE01000015.1"/>
</dbReference>
<evidence type="ECO:0000313" key="2">
    <source>
        <dbReference type="EMBL" id="SEP21409.1"/>
    </source>
</evidence>
<dbReference type="CDD" id="cd00761">
    <property type="entry name" value="Glyco_tranf_GTA_type"/>
    <property type="match status" value="1"/>
</dbReference>
<protein>
    <submittedName>
        <fullName evidence="2">Glycosyl transferase family 2</fullName>
    </submittedName>
</protein>
<dbReference type="InterPro" id="IPR050834">
    <property type="entry name" value="Glycosyltransf_2"/>
</dbReference>
<evidence type="ECO:0000313" key="3">
    <source>
        <dbReference type="Proteomes" id="UP000198960"/>
    </source>
</evidence>
<dbReference type="Proteomes" id="UP000198960">
    <property type="component" value="Unassembled WGS sequence"/>
</dbReference>
<keyword evidence="3" id="KW-1185">Reference proteome</keyword>
<dbReference type="SUPFAM" id="SSF53448">
    <property type="entry name" value="Nucleotide-diphospho-sugar transferases"/>
    <property type="match status" value="1"/>
</dbReference>
<dbReference type="InterPro" id="IPR029044">
    <property type="entry name" value="Nucleotide-diphossugar_trans"/>
</dbReference>
<dbReference type="PANTHER" id="PTHR43685">
    <property type="entry name" value="GLYCOSYLTRANSFERASE"/>
    <property type="match status" value="1"/>
</dbReference>
<dbReference type="PANTHER" id="PTHR43685:SF2">
    <property type="entry name" value="GLYCOSYLTRANSFERASE 2-LIKE DOMAIN-CONTAINING PROTEIN"/>
    <property type="match status" value="1"/>
</dbReference>
<accession>A0A1H8W184</accession>
<dbReference type="Gene3D" id="3.90.550.10">
    <property type="entry name" value="Spore Coat Polysaccharide Biosynthesis Protein SpsA, Chain A"/>
    <property type="match status" value="1"/>
</dbReference>
<proteinExistence type="predicted"/>
<feature type="domain" description="Glycosyltransferase 2-like" evidence="1">
    <location>
        <begin position="3"/>
        <end position="101"/>
    </location>
</feature>
<dbReference type="STRING" id="673521.SAMN05660991_03963"/>
<gene>
    <name evidence="2" type="ORF">SAMN05660991_03963</name>
</gene>
<dbReference type="InterPro" id="IPR001173">
    <property type="entry name" value="Glyco_trans_2-like"/>
</dbReference>
<name>A0A1H8W184_9ACTN</name>
<reference evidence="3" key="1">
    <citation type="submission" date="2016-10" db="EMBL/GenBank/DDBJ databases">
        <authorList>
            <person name="Varghese N."/>
            <person name="Submissions S."/>
        </authorList>
    </citation>
    <scope>NUCLEOTIDE SEQUENCE [LARGE SCALE GENOMIC DNA]</scope>
    <source>
        <strain evidence="3">DSM 45413</strain>
    </source>
</reference>
<organism evidence="2 3">
    <name type="scientific">Trujillonella endophytica</name>
    <dbReference type="NCBI Taxonomy" id="673521"/>
    <lineage>
        <taxon>Bacteria</taxon>
        <taxon>Bacillati</taxon>
        <taxon>Actinomycetota</taxon>
        <taxon>Actinomycetes</taxon>
        <taxon>Geodermatophilales</taxon>
        <taxon>Geodermatophilaceae</taxon>
        <taxon>Trujillonella</taxon>
    </lineage>
</organism>
<dbReference type="EMBL" id="FOEE01000015">
    <property type="protein sequence ID" value="SEP21409.1"/>
    <property type="molecule type" value="Genomic_DNA"/>
</dbReference>
<dbReference type="AlphaFoldDB" id="A0A1H8W184"/>
<keyword evidence="2" id="KW-0808">Transferase</keyword>